<keyword evidence="5" id="KW-0812">Transmembrane</keyword>
<dbReference type="Gene3D" id="3.30.70.270">
    <property type="match status" value="1"/>
</dbReference>
<dbReference type="eggNOG" id="COG3706">
    <property type="taxonomic scope" value="Bacteria"/>
</dbReference>
<dbReference type="Pfam" id="PF00990">
    <property type="entry name" value="GGDEF"/>
    <property type="match status" value="1"/>
</dbReference>
<evidence type="ECO:0000256" key="2">
    <source>
        <dbReference type="ARBA" id="ARBA00012528"/>
    </source>
</evidence>
<dbReference type="OrthoDB" id="8572793at2"/>
<dbReference type="GO" id="GO:0043709">
    <property type="term" value="P:cell adhesion involved in single-species biofilm formation"/>
    <property type="evidence" value="ECO:0007669"/>
    <property type="project" value="TreeGrafter"/>
</dbReference>
<dbReference type="AlphaFoldDB" id="A0A094IR55"/>
<dbReference type="SUPFAM" id="SSF55073">
    <property type="entry name" value="Nucleotide cyclase"/>
    <property type="match status" value="1"/>
</dbReference>
<dbReference type="PANTHER" id="PTHR45138:SF9">
    <property type="entry name" value="DIGUANYLATE CYCLASE DGCM-RELATED"/>
    <property type="match status" value="1"/>
</dbReference>
<feature type="transmembrane region" description="Helical" evidence="5">
    <location>
        <begin position="45"/>
        <end position="70"/>
    </location>
</feature>
<organism evidence="7 8">
    <name type="scientific">Pseudidiomarina salinarum</name>
    <dbReference type="NCBI Taxonomy" id="435908"/>
    <lineage>
        <taxon>Bacteria</taxon>
        <taxon>Pseudomonadati</taxon>
        <taxon>Pseudomonadota</taxon>
        <taxon>Gammaproteobacteria</taxon>
        <taxon>Alteromonadales</taxon>
        <taxon>Idiomarinaceae</taxon>
        <taxon>Pseudidiomarina</taxon>
    </lineage>
</organism>
<feature type="transmembrane region" description="Helical" evidence="5">
    <location>
        <begin position="105"/>
        <end position="125"/>
    </location>
</feature>
<evidence type="ECO:0000256" key="5">
    <source>
        <dbReference type="SAM" id="Phobius"/>
    </source>
</evidence>
<evidence type="ECO:0000313" key="7">
    <source>
        <dbReference type="EMBL" id="KFZ30165.1"/>
    </source>
</evidence>
<dbReference type="GO" id="GO:1902201">
    <property type="term" value="P:negative regulation of bacterial-type flagellum-dependent cell motility"/>
    <property type="evidence" value="ECO:0007669"/>
    <property type="project" value="TreeGrafter"/>
</dbReference>
<dbReference type="CDD" id="cd01949">
    <property type="entry name" value="GGDEF"/>
    <property type="match status" value="1"/>
</dbReference>
<evidence type="ECO:0000256" key="3">
    <source>
        <dbReference type="ARBA" id="ARBA00034247"/>
    </source>
</evidence>
<dbReference type="RefSeq" id="WP_034776933.1">
    <property type="nucleotide sequence ID" value="NZ_JPER01000008.1"/>
</dbReference>
<dbReference type="STRING" id="435908.IDSA_11425"/>
<feature type="transmembrane region" description="Helical" evidence="5">
    <location>
        <begin position="131"/>
        <end position="155"/>
    </location>
</feature>
<dbReference type="InterPro" id="IPR000160">
    <property type="entry name" value="GGDEF_dom"/>
</dbReference>
<dbReference type="FunFam" id="3.30.70.270:FF:000001">
    <property type="entry name" value="Diguanylate cyclase domain protein"/>
    <property type="match status" value="1"/>
</dbReference>
<feature type="transmembrane region" description="Helical" evidence="5">
    <location>
        <begin position="12"/>
        <end position="33"/>
    </location>
</feature>
<keyword evidence="5" id="KW-1133">Transmembrane helix</keyword>
<evidence type="ECO:0000259" key="6">
    <source>
        <dbReference type="PROSITE" id="PS50887"/>
    </source>
</evidence>
<feature type="domain" description="GGDEF" evidence="6">
    <location>
        <begin position="575"/>
        <end position="708"/>
    </location>
</feature>
<feature type="transmembrane region" description="Helical" evidence="5">
    <location>
        <begin position="439"/>
        <end position="464"/>
    </location>
</feature>
<dbReference type="EC" id="2.7.7.65" evidence="2"/>
<dbReference type="InterPro" id="IPR029787">
    <property type="entry name" value="Nucleotide_cyclase"/>
</dbReference>
<proteinExistence type="predicted"/>
<dbReference type="NCBIfam" id="TIGR00254">
    <property type="entry name" value="GGDEF"/>
    <property type="match status" value="1"/>
</dbReference>
<evidence type="ECO:0000256" key="4">
    <source>
        <dbReference type="SAM" id="Coils"/>
    </source>
</evidence>
<comment type="cofactor">
    <cofactor evidence="1">
        <name>Mg(2+)</name>
        <dbReference type="ChEBI" id="CHEBI:18420"/>
    </cofactor>
</comment>
<dbReference type="SMART" id="SM00267">
    <property type="entry name" value="GGDEF"/>
    <property type="match status" value="1"/>
</dbReference>
<reference evidence="7 8" key="1">
    <citation type="submission" date="2014-06" db="EMBL/GenBank/DDBJ databases">
        <title>The draft genome sequence of Idiomarina salinarum ISL-52.</title>
        <authorList>
            <person name="Du J."/>
            <person name="Shao Z."/>
        </authorList>
    </citation>
    <scope>NUCLEOTIDE SEQUENCE [LARGE SCALE GENOMIC DNA]</scope>
    <source>
        <strain evidence="7 8">ISL-52</strain>
    </source>
</reference>
<feature type="coiled-coil region" evidence="4">
    <location>
        <begin position="520"/>
        <end position="547"/>
    </location>
</feature>
<evidence type="ECO:0000313" key="8">
    <source>
        <dbReference type="Proteomes" id="UP000054363"/>
    </source>
</evidence>
<evidence type="ECO:0000256" key="1">
    <source>
        <dbReference type="ARBA" id="ARBA00001946"/>
    </source>
</evidence>
<gene>
    <name evidence="7" type="ORF">IDSA_11425</name>
</gene>
<dbReference type="InterPro" id="IPR050469">
    <property type="entry name" value="Diguanylate_Cyclase"/>
</dbReference>
<dbReference type="GO" id="GO:0052621">
    <property type="term" value="F:diguanylate cyclase activity"/>
    <property type="evidence" value="ECO:0007669"/>
    <property type="project" value="UniProtKB-EC"/>
</dbReference>
<dbReference type="PROSITE" id="PS50887">
    <property type="entry name" value="GGDEF"/>
    <property type="match status" value="1"/>
</dbReference>
<dbReference type="CDD" id="cd12914">
    <property type="entry name" value="PDC1_DGC_like"/>
    <property type="match status" value="1"/>
</dbReference>
<feature type="transmembrane region" description="Helical" evidence="5">
    <location>
        <begin position="76"/>
        <end position="93"/>
    </location>
</feature>
<keyword evidence="5" id="KW-0472">Membrane</keyword>
<dbReference type="Gene3D" id="3.30.450.20">
    <property type="entry name" value="PAS domain"/>
    <property type="match status" value="1"/>
</dbReference>
<sequence>MQQTAISWSKVILTGIAFGIPAAIANFYLSFTLYGNVALYMGQFFVILCLVWRGLAPAIVAALISCTALYIYTDNYSFYILLILELLALYWLFRKGIVLLLGDLIYWLLLGGPIALFYLSQALVLPTDFLLLVYVKLLLNGLLYTSLAVCVLTFIPKQWLRLQLSSASRRLSGRIFYFSMICAVIPSLLIGLIFTARMTDQIENHIKSDLMTKSERINLATQDFVEHYQSALASLARSFEQVQTDSARQELVRTIYENYPGFITMLYTDAEGMLQFGHPDSVFTVIEDVPHDERSVADRDYFAIPKSTGQRSYVSPAFKGRGFGEHPIVAVSSPWYLSGEFQGVVEASLDLYQFAEFADRIDLDDSSQFVVITDANQDIIFASPELNLEPLSEYDPLPRLNVYTGELPLTRQSGQDFLFAYHVNELGWRTYVLSSPSTITALFTSNMIILLTGLLAVGVLFLVIAQRFAKNITRPLEALSLQLGKRPDEVVEPKTEDMTDEVQVIAFQLMEARNLMVSFNQELKTQVEEKTRALEAMNVKLEQLAREDGLTQLLNRRSFDEQAKKVYLNCQRHKIPVTMLLMDIDYFKSINDNFGHPVGDRCIIGVANLLKQHFKRDSDLVARYGGEEFAVLLTGQTDNLNDRIDQFRKELKSCCRIDDRIIPMTVSIGCISVQNDFELAYLQLISRADQLLYMSKNAGRDQIQFDII</sequence>
<comment type="caution">
    <text evidence="7">The sequence shown here is derived from an EMBL/GenBank/DDBJ whole genome shotgun (WGS) entry which is preliminary data.</text>
</comment>
<name>A0A094IR55_9GAMM</name>
<accession>A0A094IR55</accession>
<comment type="catalytic activity">
    <reaction evidence="3">
        <text>2 GTP = 3',3'-c-di-GMP + 2 diphosphate</text>
        <dbReference type="Rhea" id="RHEA:24898"/>
        <dbReference type="ChEBI" id="CHEBI:33019"/>
        <dbReference type="ChEBI" id="CHEBI:37565"/>
        <dbReference type="ChEBI" id="CHEBI:58805"/>
        <dbReference type="EC" id="2.7.7.65"/>
    </reaction>
</comment>
<protein>
    <recommendedName>
        <fullName evidence="2">diguanylate cyclase</fullName>
        <ecNumber evidence="2">2.7.7.65</ecNumber>
    </recommendedName>
</protein>
<dbReference type="Proteomes" id="UP000054363">
    <property type="component" value="Unassembled WGS sequence"/>
</dbReference>
<dbReference type="PANTHER" id="PTHR45138">
    <property type="entry name" value="REGULATORY COMPONENTS OF SENSORY TRANSDUCTION SYSTEM"/>
    <property type="match status" value="1"/>
</dbReference>
<keyword evidence="4" id="KW-0175">Coiled coil</keyword>
<dbReference type="InterPro" id="IPR043128">
    <property type="entry name" value="Rev_trsase/Diguanyl_cyclase"/>
</dbReference>
<dbReference type="EMBL" id="JPER01000008">
    <property type="protein sequence ID" value="KFZ30165.1"/>
    <property type="molecule type" value="Genomic_DNA"/>
</dbReference>
<dbReference type="GO" id="GO:0005886">
    <property type="term" value="C:plasma membrane"/>
    <property type="evidence" value="ECO:0007669"/>
    <property type="project" value="TreeGrafter"/>
</dbReference>
<feature type="transmembrane region" description="Helical" evidence="5">
    <location>
        <begin position="175"/>
        <end position="194"/>
    </location>
</feature>
<keyword evidence="8" id="KW-1185">Reference proteome</keyword>